<dbReference type="OrthoDB" id="434648at2759"/>
<dbReference type="Pfam" id="PF13535">
    <property type="entry name" value="ATP-grasp_4"/>
    <property type="match status" value="1"/>
</dbReference>
<dbReference type="InterPro" id="IPR052032">
    <property type="entry name" value="ATP-dep_AA_Ligase"/>
</dbReference>
<dbReference type="Gene3D" id="3.40.50.20">
    <property type="match status" value="1"/>
</dbReference>
<protein>
    <recommendedName>
        <fullName evidence="5">ATP-grasp domain-containing protein</fullName>
    </recommendedName>
</protein>
<dbReference type="RefSeq" id="XP_005716817.1">
    <property type="nucleotide sequence ID" value="XM_005716760.1"/>
</dbReference>
<dbReference type="GO" id="GO:0005524">
    <property type="term" value="F:ATP binding"/>
    <property type="evidence" value="ECO:0007669"/>
    <property type="project" value="UniProtKB-UniRule"/>
</dbReference>
<name>R7QGZ7_CHOCR</name>
<dbReference type="GeneID" id="17324527"/>
<dbReference type="InterPro" id="IPR011761">
    <property type="entry name" value="ATP-grasp"/>
</dbReference>
<dbReference type="EMBL" id="HG001808">
    <property type="protein sequence ID" value="CDF36998.1"/>
    <property type="molecule type" value="Genomic_DNA"/>
</dbReference>
<evidence type="ECO:0000256" key="4">
    <source>
        <dbReference type="PROSITE-ProRule" id="PRU00409"/>
    </source>
</evidence>
<dbReference type="PANTHER" id="PTHR43585:SF2">
    <property type="entry name" value="ATP-GRASP ENZYME FSQD"/>
    <property type="match status" value="1"/>
</dbReference>
<evidence type="ECO:0000313" key="6">
    <source>
        <dbReference type="EMBL" id="CDF36998.1"/>
    </source>
</evidence>
<dbReference type="PANTHER" id="PTHR43585">
    <property type="entry name" value="FUMIPYRROLE BIOSYNTHESIS PROTEIN C"/>
    <property type="match status" value="1"/>
</dbReference>
<evidence type="ECO:0000256" key="3">
    <source>
        <dbReference type="ARBA" id="ARBA00022840"/>
    </source>
</evidence>
<evidence type="ECO:0000259" key="5">
    <source>
        <dbReference type="PROSITE" id="PS50975"/>
    </source>
</evidence>
<keyword evidence="2 4" id="KW-0547">Nucleotide-binding</keyword>
<accession>R7QGZ7</accession>
<keyword evidence="3 4" id="KW-0067">ATP-binding</keyword>
<evidence type="ECO:0000256" key="2">
    <source>
        <dbReference type="ARBA" id="ARBA00022741"/>
    </source>
</evidence>
<dbReference type="PhylomeDB" id="R7QGZ7"/>
<dbReference type="Proteomes" id="UP000012073">
    <property type="component" value="Unassembled WGS sequence"/>
</dbReference>
<dbReference type="AlphaFoldDB" id="R7QGZ7"/>
<dbReference type="GO" id="GO:0016874">
    <property type="term" value="F:ligase activity"/>
    <property type="evidence" value="ECO:0007669"/>
    <property type="project" value="UniProtKB-KW"/>
</dbReference>
<evidence type="ECO:0000256" key="1">
    <source>
        <dbReference type="ARBA" id="ARBA00022598"/>
    </source>
</evidence>
<dbReference type="GO" id="GO:0046872">
    <property type="term" value="F:metal ion binding"/>
    <property type="evidence" value="ECO:0007669"/>
    <property type="project" value="InterPro"/>
</dbReference>
<keyword evidence="7" id="KW-1185">Reference proteome</keyword>
<proteinExistence type="predicted"/>
<evidence type="ECO:0000313" key="7">
    <source>
        <dbReference type="Proteomes" id="UP000012073"/>
    </source>
</evidence>
<dbReference type="STRING" id="2769.R7QGZ7"/>
<feature type="domain" description="ATP-grasp" evidence="5">
    <location>
        <begin position="229"/>
        <end position="430"/>
    </location>
</feature>
<dbReference type="Gene3D" id="3.30.470.20">
    <property type="entry name" value="ATP-grasp fold, B domain"/>
    <property type="match status" value="1"/>
</dbReference>
<reference evidence="7" key="1">
    <citation type="journal article" date="2013" name="Proc. Natl. Acad. Sci. U.S.A.">
        <title>Genome structure and metabolic features in the red seaweed Chondrus crispus shed light on evolution of the Archaeplastida.</title>
        <authorList>
            <person name="Collen J."/>
            <person name="Porcel B."/>
            <person name="Carre W."/>
            <person name="Ball S.G."/>
            <person name="Chaparro C."/>
            <person name="Tonon T."/>
            <person name="Barbeyron T."/>
            <person name="Michel G."/>
            <person name="Noel B."/>
            <person name="Valentin K."/>
            <person name="Elias M."/>
            <person name="Artiguenave F."/>
            <person name="Arun A."/>
            <person name="Aury J.M."/>
            <person name="Barbosa-Neto J.F."/>
            <person name="Bothwell J.H."/>
            <person name="Bouget F.Y."/>
            <person name="Brillet L."/>
            <person name="Cabello-Hurtado F."/>
            <person name="Capella-Gutierrez S."/>
            <person name="Charrier B."/>
            <person name="Cladiere L."/>
            <person name="Cock J.M."/>
            <person name="Coelho S.M."/>
            <person name="Colleoni C."/>
            <person name="Czjzek M."/>
            <person name="Da Silva C."/>
            <person name="Delage L."/>
            <person name="Denoeud F."/>
            <person name="Deschamps P."/>
            <person name="Dittami S.M."/>
            <person name="Gabaldon T."/>
            <person name="Gachon C.M."/>
            <person name="Groisillier A."/>
            <person name="Herve C."/>
            <person name="Jabbari K."/>
            <person name="Katinka M."/>
            <person name="Kloareg B."/>
            <person name="Kowalczyk N."/>
            <person name="Labadie K."/>
            <person name="Leblanc C."/>
            <person name="Lopez P.J."/>
            <person name="McLachlan D.H."/>
            <person name="Meslet-Cladiere L."/>
            <person name="Moustafa A."/>
            <person name="Nehr Z."/>
            <person name="Nyvall Collen P."/>
            <person name="Panaud O."/>
            <person name="Partensky F."/>
            <person name="Poulain J."/>
            <person name="Rensing S.A."/>
            <person name="Rousvoal S."/>
            <person name="Samson G."/>
            <person name="Symeonidi A."/>
            <person name="Weissenbach J."/>
            <person name="Zambounis A."/>
            <person name="Wincker P."/>
            <person name="Boyen C."/>
        </authorList>
    </citation>
    <scope>NUCLEOTIDE SEQUENCE [LARGE SCALE GENOMIC DNA]</scope>
    <source>
        <strain evidence="7">cv. Stackhouse</strain>
    </source>
</reference>
<keyword evidence="1" id="KW-0436">Ligase</keyword>
<dbReference type="SUPFAM" id="SSF56059">
    <property type="entry name" value="Glutathione synthetase ATP-binding domain-like"/>
    <property type="match status" value="1"/>
</dbReference>
<dbReference type="PROSITE" id="PS50975">
    <property type="entry name" value="ATP_GRASP"/>
    <property type="match status" value="1"/>
</dbReference>
<dbReference type="KEGG" id="ccp:CHC_T00004987001"/>
<dbReference type="Gramene" id="CDF36998">
    <property type="protein sequence ID" value="CDF36998"/>
    <property type="gene ID" value="CHC_T00004987001"/>
</dbReference>
<gene>
    <name evidence="6" type="ORF">CHC_T00004987001</name>
</gene>
<dbReference type="OMA" id="WAQGTEM"/>
<sequence length="547" mass="60985">MTSYGSSGGVEFALNKRHMPRSQVEAVPIDDVDISDDDSSSINPSSLRANFLPPNLDLPALDPTTIDRYGSLHDSSPFFSPVFAHLPSIRPDKLHVASEDAQTLRRKLMRDSNILIIQGGYSGKTFIYERLRDLGVNLYILDGPDSVWKKAAEDGLIVDFIELDFTDNDTIFPRAMDAIVDAGLDVQFDAVTTYYEDAVALAARIGTAMGLTVNDVEACDRARNKRRTREVMAVAGLPVPLFQKVLGEEDIPRACEHVGFPLILKPVYGAASMGVTKAHSTEEAVGAYRKLFKTFDVKEDTIWAQGTEMVIEEFYDGDEFDIDILLSDGIAVYAKVSDNWACCDPWFQETGTNCPSLYPQDKQNELIKLAVDSTLSLGFKYGSFHVECKYTSRGPRMIEVNARMGGVSVRDANLIAWGVDLVEEHAMAMLKIPIRPLFEKPLKYFAESAINAPYSGTINTDNWLDFALENPLVHKISYFKHKGDVVVGPKDSVPDWMAEIIVVSEENQEEAIKLIRSVMKKAEVPITAKEFETERAFFFPDYAHPFC</sequence>
<organism evidence="6 7">
    <name type="scientific">Chondrus crispus</name>
    <name type="common">Carrageen Irish moss</name>
    <name type="synonym">Polymorpha crispa</name>
    <dbReference type="NCBI Taxonomy" id="2769"/>
    <lineage>
        <taxon>Eukaryota</taxon>
        <taxon>Rhodophyta</taxon>
        <taxon>Florideophyceae</taxon>
        <taxon>Rhodymeniophycidae</taxon>
        <taxon>Gigartinales</taxon>
        <taxon>Gigartinaceae</taxon>
        <taxon>Chondrus</taxon>
    </lineage>
</organism>